<dbReference type="RefSeq" id="WP_166260654.1">
    <property type="nucleotide sequence ID" value="NZ_JAAMOW010000010.1"/>
</dbReference>
<feature type="compositionally biased region" description="Low complexity" evidence="2">
    <location>
        <begin position="742"/>
        <end position="752"/>
    </location>
</feature>
<dbReference type="Pfam" id="PF05170">
    <property type="entry name" value="AsmA"/>
    <property type="match status" value="1"/>
</dbReference>
<protein>
    <submittedName>
        <fullName evidence="4">AsmA family protein</fullName>
    </submittedName>
</protein>
<gene>
    <name evidence="4" type="ORF">G7Y85_17880</name>
</gene>
<accession>A0A6M2BXU2</accession>
<keyword evidence="1" id="KW-0175">Coiled coil</keyword>
<dbReference type="AlphaFoldDB" id="A0A6M2BXU2"/>
<dbReference type="InterPro" id="IPR052894">
    <property type="entry name" value="AsmA-related"/>
</dbReference>
<dbReference type="PANTHER" id="PTHR30441:SF4">
    <property type="entry name" value="PROTEIN ASMA"/>
    <property type="match status" value="1"/>
</dbReference>
<dbReference type="GO" id="GO:0005886">
    <property type="term" value="C:plasma membrane"/>
    <property type="evidence" value="ECO:0007669"/>
    <property type="project" value="TreeGrafter"/>
</dbReference>
<name>A0A6M2BXU2_9GAMM</name>
<feature type="domain" description="AsmA" evidence="3">
    <location>
        <begin position="1"/>
        <end position="630"/>
    </location>
</feature>
<organism evidence="4 5">
    <name type="scientific">Solimonas terrae</name>
    <dbReference type="NCBI Taxonomy" id="1396819"/>
    <lineage>
        <taxon>Bacteria</taxon>
        <taxon>Pseudomonadati</taxon>
        <taxon>Pseudomonadota</taxon>
        <taxon>Gammaproteobacteria</taxon>
        <taxon>Nevskiales</taxon>
        <taxon>Nevskiaceae</taxon>
        <taxon>Solimonas</taxon>
    </lineage>
</organism>
<reference evidence="4 5" key="1">
    <citation type="journal article" date="2014" name="Int. J. Syst. Evol. Microbiol.">
        <title>Solimonas terrae sp. nov., isolated from soil.</title>
        <authorList>
            <person name="Kim S.J."/>
            <person name="Moon J.Y."/>
            <person name="Weon H.Y."/>
            <person name="Ahn J.H."/>
            <person name="Chen W.M."/>
            <person name="Kwon S.W."/>
        </authorList>
    </citation>
    <scope>NUCLEOTIDE SEQUENCE [LARGE SCALE GENOMIC DNA]</scope>
    <source>
        <strain evidence="4 5">KIS83-12</strain>
    </source>
</reference>
<dbReference type="PANTHER" id="PTHR30441">
    <property type="entry name" value="DUF748 DOMAIN-CONTAINING PROTEIN"/>
    <property type="match status" value="1"/>
</dbReference>
<feature type="coiled-coil region" evidence="1">
    <location>
        <begin position="703"/>
        <end position="731"/>
    </location>
</feature>
<evidence type="ECO:0000256" key="2">
    <source>
        <dbReference type="SAM" id="MobiDB-lite"/>
    </source>
</evidence>
<dbReference type="InterPro" id="IPR007844">
    <property type="entry name" value="AsmA"/>
</dbReference>
<evidence type="ECO:0000313" key="5">
    <source>
        <dbReference type="Proteomes" id="UP000472676"/>
    </source>
</evidence>
<dbReference type="GO" id="GO:0090313">
    <property type="term" value="P:regulation of protein targeting to membrane"/>
    <property type="evidence" value="ECO:0007669"/>
    <property type="project" value="TreeGrafter"/>
</dbReference>
<evidence type="ECO:0000256" key="1">
    <source>
        <dbReference type="SAM" id="Coils"/>
    </source>
</evidence>
<feature type="region of interest" description="Disordered" evidence="2">
    <location>
        <begin position="732"/>
        <end position="752"/>
    </location>
</feature>
<proteinExistence type="predicted"/>
<dbReference type="Proteomes" id="UP000472676">
    <property type="component" value="Unassembled WGS sequence"/>
</dbReference>
<comment type="caution">
    <text evidence="4">The sequence shown here is derived from an EMBL/GenBank/DDBJ whole genome shotgun (WGS) entry which is preliminary data.</text>
</comment>
<sequence>MAKPLKIILLVIGGLLLLVIAALVAAAMLFDPNDYRSQIQDKVQQETGRTFALGDIKLSVFPWLTVQLADARLGNAAGFGDQPFAEIEKVKVGVKLLPLLLDKQVQADTVTLDGLHLNLAKNKAGVSNWQDLIDLQKNKPKTPEAPKPESGSQFSLDNIGVGGVTIDDGAVIYDDAAAGKHYELQKLHLETGSLNARDPFQLDLSTTVISKAPAAQIDIALGGTIKPDFATQKLDTDGLKLSIKGKAADLDIDTTVQTRLVADLTAQVFNLNALTLDASISGKSIPNGKQTLKFGGDAAYNAKQGAFSLTNGKLQAADLTLTTSITGSGLSGDAPKFAGPITIAPFSPRKLLESFGVKLNTADEKALSEASLSTQLDATPSSATLQNLAITLDQTKVKGNISVKDFATQAIAFALQIDGIDADRYLPPKSKEAGKVETQSGETRNINDVALPVDALNKLNAEGSIDLASLKIDGLKLSDIRLQLAGRGAQAKTQDLSAKLYGGSVSLNHRYTPGTTPTFALKTQLSSFQAAPFLLDFTGKDSVSGTADASADISARGTTVGALRRSLDGKIAASAKNGAVKGFNLGAMIRKAQAALAGNPNYTEDSTPETDFATISVSGTLSDGVLHSEDLSAASPLFRVGGAGDINLVDETINYTAKPSIVETSKGQGGKDLSSLNGVTIPIRLTGSLWKPKYKIDLAGAVREQAKAQVKQQLDEHKDELKQKLNDKLGDLLFGKKKKQPQEQPAEPQNSP</sequence>
<keyword evidence="5" id="KW-1185">Reference proteome</keyword>
<dbReference type="EMBL" id="JAAMOW010000010">
    <property type="protein sequence ID" value="NGY06647.1"/>
    <property type="molecule type" value="Genomic_DNA"/>
</dbReference>
<evidence type="ECO:0000313" key="4">
    <source>
        <dbReference type="EMBL" id="NGY06647.1"/>
    </source>
</evidence>
<evidence type="ECO:0000259" key="3">
    <source>
        <dbReference type="Pfam" id="PF05170"/>
    </source>
</evidence>